<dbReference type="GeneID" id="100808367"/>
<reference evidence="5" key="3">
    <citation type="submission" date="2018-07" db="EMBL/GenBank/DDBJ databases">
        <title>WGS assembly of Glycine max.</title>
        <authorList>
            <person name="Schmutz J."/>
            <person name="Cannon S."/>
            <person name="Schlueter J."/>
            <person name="Ma J."/>
            <person name="Mitros T."/>
            <person name="Nelson W."/>
            <person name="Hyten D."/>
            <person name="Song Q."/>
            <person name="Thelen J."/>
            <person name="Cheng J."/>
            <person name="Xu D."/>
            <person name="Hellsten U."/>
            <person name="May G."/>
            <person name="Yu Y."/>
            <person name="Sakurai T."/>
            <person name="Umezawa T."/>
            <person name="Bhattacharyya M."/>
            <person name="Sandhu D."/>
            <person name="Valliyodan B."/>
            <person name="Lindquist E."/>
            <person name="Peto M."/>
            <person name="Grant D."/>
            <person name="Shu S."/>
            <person name="Goodstein D."/>
            <person name="Barry K."/>
            <person name="Futrell-Griggs M."/>
            <person name="Abernathy B."/>
            <person name="Du J."/>
            <person name="Tian Z."/>
            <person name="Zhu L."/>
            <person name="Gill N."/>
            <person name="Joshi T."/>
            <person name="Libault M."/>
            <person name="Sethuraman A."/>
            <person name="Zhang X."/>
            <person name="Shinozaki K."/>
            <person name="Nguyen H."/>
            <person name="Wing R."/>
            <person name="Cregan P."/>
            <person name="Specht J."/>
            <person name="Grimwood J."/>
            <person name="Rokhsar D."/>
            <person name="Stacey G."/>
            <person name="Shoemaker R."/>
            <person name="Jackson S."/>
        </authorList>
    </citation>
    <scope>NUCLEOTIDE SEQUENCE</scope>
    <source>
        <tissue evidence="5">Callus</tissue>
    </source>
</reference>
<reference evidence="5 6" key="1">
    <citation type="journal article" date="2010" name="Nature">
        <title>Genome sequence of the palaeopolyploid soybean.</title>
        <authorList>
            <person name="Schmutz J."/>
            <person name="Cannon S.B."/>
            <person name="Schlueter J."/>
            <person name="Ma J."/>
            <person name="Mitros T."/>
            <person name="Nelson W."/>
            <person name="Hyten D.L."/>
            <person name="Song Q."/>
            <person name="Thelen J.J."/>
            <person name="Cheng J."/>
            <person name="Xu D."/>
            <person name="Hellsten U."/>
            <person name="May G.D."/>
            <person name="Yu Y."/>
            <person name="Sakurai T."/>
            <person name="Umezawa T."/>
            <person name="Bhattacharyya M.K."/>
            <person name="Sandhu D."/>
            <person name="Valliyodan B."/>
            <person name="Lindquist E."/>
            <person name="Peto M."/>
            <person name="Grant D."/>
            <person name="Shu S."/>
            <person name="Goodstein D."/>
            <person name="Barry K."/>
            <person name="Futrell-Griggs M."/>
            <person name="Abernathy B."/>
            <person name="Du J."/>
            <person name="Tian Z."/>
            <person name="Zhu L."/>
            <person name="Gill N."/>
            <person name="Joshi T."/>
            <person name="Libault M."/>
            <person name="Sethuraman A."/>
            <person name="Zhang X.-C."/>
            <person name="Shinozaki K."/>
            <person name="Nguyen H.T."/>
            <person name="Wing R.A."/>
            <person name="Cregan P."/>
            <person name="Specht J."/>
            <person name="Grimwood J."/>
            <person name="Rokhsar D."/>
            <person name="Stacey G."/>
            <person name="Shoemaker R.C."/>
            <person name="Jackson S.A."/>
        </authorList>
    </citation>
    <scope>NUCLEOTIDE SEQUENCE [LARGE SCALE GENOMIC DNA]</scope>
    <source>
        <strain evidence="6">cv. Williams 82</strain>
        <tissue evidence="5">Callus</tissue>
    </source>
</reference>
<evidence type="ECO:0000313" key="7">
    <source>
        <dbReference type="Proteomes" id="UP000008827"/>
    </source>
</evidence>
<gene>
    <name evidence="6" type="primary">LOC100808367</name>
    <name evidence="5" type="ORF">GLYMA_02G273900</name>
</gene>
<dbReference type="EMBL" id="CM000835">
    <property type="protein sequence ID" value="KRH73441.1"/>
    <property type="molecule type" value="Genomic_DNA"/>
</dbReference>
<feature type="signal peptide" evidence="4">
    <location>
        <begin position="1"/>
        <end position="24"/>
    </location>
</feature>
<dbReference type="OrthoDB" id="1600564at2759"/>
<evidence type="ECO:0000313" key="6">
    <source>
        <dbReference type="EnsemblPlants" id="KRH73441"/>
    </source>
</evidence>
<organism evidence="5">
    <name type="scientific">Glycine max</name>
    <name type="common">Soybean</name>
    <name type="synonym">Glycine hispida</name>
    <dbReference type="NCBI Taxonomy" id="3847"/>
    <lineage>
        <taxon>Eukaryota</taxon>
        <taxon>Viridiplantae</taxon>
        <taxon>Streptophyta</taxon>
        <taxon>Embryophyta</taxon>
        <taxon>Tracheophyta</taxon>
        <taxon>Spermatophyta</taxon>
        <taxon>Magnoliopsida</taxon>
        <taxon>eudicotyledons</taxon>
        <taxon>Gunneridae</taxon>
        <taxon>Pentapetalae</taxon>
        <taxon>rosids</taxon>
        <taxon>fabids</taxon>
        <taxon>Fabales</taxon>
        <taxon>Fabaceae</taxon>
        <taxon>Papilionoideae</taxon>
        <taxon>50 kb inversion clade</taxon>
        <taxon>NPAAA clade</taxon>
        <taxon>indigoferoid/millettioid clade</taxon>
        <taxon>Phaseoleae</taxon>
        <taxon>Glycine</taxon>
        <taxon>Glycine subgen. Soja</taxon>
    </lineage>
</organism>
<dbReference type="GO" id="GO:0016042">
    <property type="term" value="P:lipid catabolic process"/>
    <property type="evidence" value="ECO:0007669"/>
    <property type="project" value="UniProtKB-KW"/>
</dbReference>
<reference evidence="6" key="2">
    <citation type="submission" date="2018-02" db="UniProtKB">
        <authorList>
            <consortium name="EnsemblPlants"/>
        </authorList>
    </citation>
    <scope>IDENTIFICATION</scope>
    <source>
        <strain evidence="6">Williams 82</strain>
    </source>
</reference>
<keyword evidence="2" id="KW-0378">Hydrolase</keyword>
<dbReference type="STRING" id="3847.A0A0R0L2E0"/>
<dbReference type="PaxDb" id="3847-GLYMA02G44130.2"/>
<dbReference type="Pfam" id="PF00657">
    <property type="entry name" value="Lipase_GDSL"/>
    <property type="match status" value="1"/>
</dbReference>
<dbReference type="PANTHER" id="PTHR45648">
    <property type="entry name" value="GDSL LIPASE/ACYLHYDROLASE FAMILY PROTEIN (AFU_ORTHOLOGUE AFUA_4G14700)"/>
    <property type="match status" value="1"/>
</dbReference>
<dbReference type="Gramene" id="KRH73441">
    <property type="protein sequence ID" value="KRH73441"/>
    <property type="gene ID" value="GLYMA_02G273900"/>
</dbReference>
<keyword evidence="3" id="KW-0442">Lipid degradation</keyword>
<dbReference type="PANTHER" id="PTHR45648:SF7">
    <property type="entry name" value="OS12G0126100 PROTEIN"/>
    <property type="match status" value="1"/>
</dbReference>
<keyword evidence="3" id="KW-0443">Lipid metabolism</keyword>
<evidence type="ECO:0000256" key="4">
    <source>
        <dbReference type="SAM" id="SignalP"/>
    </source>
</evidence>
<dbReference type="KEGG" id="gmx:100808367"/>
<keyword evidence="4" id="KW-0732">Signal</keyword>
<evidence type="ECO:0000256" key="1">
    <source>
        <dbReference type="ARBA" id="ARBA00008668"/>
    </source>
</evidence>
<feature type="chain" id="PRO_5014522333" description="GDSL esterase/lipase" evidence="4">
    <location>
        <begin position="25"/>
        <end position="377"/>
    </location>
</feature>
<evidence type="ECO:0000313" key="5">
    <source>
        <dbReference type="EMBL" id="KRH73441.1"/>
    </source>
</evidence>
<evidence type="ECO:0000256" key="2">
    <source>
        <dbReference type="ARBA" id="ARBA00022801"/>
    </source>
</evidence>
<dbReference type="EnsemblPlants" id="KRH73441">
    <property type="protein sequence ID" value="KRH73441"/>
    <property type="gene ID" value="GLYMA_02G273900"/>
</dbReference>
<dbReference type="InterPro" id="IPR001087">
    <property type="entry name" value="GDSL"/>
</dbReference>
<dbReference type="Gene3D" id="3.40.50.1110">
    <property type="entry name" value="SGNH hydrolase"/>
    <property type="match status" value="1"/>
</dbReference>
<dbReference type="InterPro" id="IPR036514">
    <property type="entry name" value="SGNH_hydro_sf"/>
</dbReference>
<comment type="similarity">
    <text evidence="1">Belongs to the 'GDSL' lipolytic enzyme family.</text>
</comment>
<sequence>MRRSIVVHSVPEVLLIGILSIVHGQFTDTPTTNAHVTNSSRVSALYVLGDSSVDCGDNTLFYPLLHGRLSLYPCNGSDATLLPQLLAEKIGLTSIRPFYGQNGSLEEVLGGLNFGSTQATIMNQGSYSHQSLNQQLRQVSETMQLLQLQLNEDTALQFIKSSIFFLSFGKEDYIELFLHNSSSSSGMMFRNSSQYFATILVNQVANAARYLYNANARKIICLGIMPLGCTPRMAWELNHTSAGDYNASSCVEHVNDLVFEYNRLLDEQIGKLNSEFSDAQMVFCDVYNGMMEIINEPRLYGFEDVKSACCGLGLNGAMIGCVSMDMACDQASTHVWWDLFNPTQAVNKILADAAWSGQPIPDLCRPITIHELVNMKV</sequence>
<dbReference type="OMA" id="SHVWWDL"/>
<proteinExistence type="inferred from homology"/>
<evidence type="ECO:0000256" key="3">
    <source>
        <dbReference type="ARBA" id="ARBA00022963"/>
    </source>
</evidence>
<keyword evidence="7" id="KW-1185">Reference proteome</keyword>
<dbReference type="GO" id="GO:0016788">
    <property type="term" value="F:hydrolase activity, acting on ester bonds"/>
    <property type="evidence" value="ECO:0007669"/>
    <property type="project" value="InterPro"/>
</dbReference>
<dbReference type="RefSeq" id="XP_003518463.1">
    <property type="nucleotide sequence ID" value="XM_003518415.4"/>
</dbReference>
<accession>A0A0R0L2E0</accession>
<protein>
    <recommendedName>
        <fullName evidence="8">GDSL esterase/lipase</fullName>
    </recommendedName>
</protein>
<dbReference type="InterPro" id="IPR051058">
    <property type="entry name" value="GDSL_Est/Lipase"/>
</dbReference>
<dbReference type="AlphaFoldDB" id="A0A0R0L2E0"/>
<evidence type="ECO:0008006" key="8">
    <source>
        <dbReference type="Google" id="ProtNLM"/>
    </source>
</evidence>
<dbReference type="Proteomes" id="UP000008827">
    <property type="component" value="Chromosome 2"/>
</dbReference>
<name>A0A0R0L2E0_SOYBN</name>